<proteinExistence type="predicted"/>
<dbReference type="PROSITE" id="PS51470">
    <property type="entry name" value="FG_GAP"/>
    <property type="match status" value="1"/>
</dbReference>
<dbReference type="InterPro" id="IPR013519">
    <property type="entry name" value="Int_alpha_beta-p"/>
</dbReference>
<accession>A0A9W6SWA3</accession>
<dbReference type="SMART" id="SM00191">
    <property type="entry name" value="Int_alpha"/>
    <property type="match status" value="1"/>
</dbReference>
<name>A0A9W6SWA3_CANBO</name>
<organism evidence="4 5">
    <name type="scientific">Candida boidinii</name>
    <name type="common">Yeast</name>
    <dbReference type="NCBI Taxonomy" id="5477"/>
    <lineage>
        <taxon>Eukaryota</taxon>
        <taxon>Fungi</taxon>
        <taxon>Dikarya</taxon>
        <taxon>Ascomycota</taxon>
        <taxon>Saccharomycotina</taxon>
        <taxon>Pichiomycetes</taxon>
        <taxon>Pichiales</taxon>
        <taxon>Pichiaceae</taxon>
        <taxon>Ogataea</taxon>
        <taxon>Ogataea/Candida clade</taxon>
    </lineage>
</organism>
<reference evidence="4" key="1">
    <citation type="submission" date="2023-04" db="EMBL/GenBank/DDBJ databases">
        <title>Candida boidinii NBRC 10035.</title>
        <authorList>
            <person name="Ichikawa N."/>
            <person name="Sato H."/>
            <person name="Tonouchi N."/>
        </authorList>
    </citation>
    <scope>NUCLEOTIDE SEQUENCE</scope>
    <source>
        <strain evidence="4">NBRC 10035</strain>
    </source>
</reference>
<evidence type="ECO:0000256" key="2">
    <source>
        <dbReference type="SAM" id="SignalP"/>
    </source>
</evidence>
<dbReference type="Pfam" id="PF00882">
    <property type="entry name" value="Zn_dep_PLPC"/>
    <property type="match status" value="1"/>
</dbReference>
<dbReference type="PANTHER" id="PTHR23221:SF7">
    <property type="entry name" value="PHOSPHATIDYLINOSITOL-GLYCAN-SPECIFIC PHOSPHOLIPASE D"/>
    <property type="match status" value="1"/>
</dbReference>
<dbReference type="EMBL" id="BSXN01000213">
    <property type="protein sequence ID" value="GME67623.1"/>
    <property type="molecule type" value="Genomic_DNA"/>
</dbReference>
<sequence length="839" mass="95008">MTVPTLVAFLLLIFTDSVYASGILTHLTIASRAHSFLPDDIKSFYSSYLAGAFHPDAFYNCVDSSEAGEEAHWPPFLQKAVYIYRKKIRKPFMTPTDKEKSLQLKAFIYGIFTHQIADVSWHSLHSFQGLLEELAVVDFEGDTQLAHSFLDTGGDFVLLYKLFANTNKSDKAELLKHLKQKWVYPKLDVVSIYNEMGYPIILPELDFCMQRGYAGLTGELSTSTFKFEGFIKYFYEKSPHFHHTMDHYFYGGLNDIDHDIQLCLNNLNELFDIKNELPSNPWDICPIFRKRKPKDKDSNNVETLYDEQQRLLMPKNEKRKSYLGDVAFVETYKNNNGSSSNIHISNENIMKGKYNFFQLTSMIPYSQFGFSVSFGSFLGSDAGPCLAVGAPYEELNGSLYILPLSDILKTPITDKIDSVETGIKLSSNTYPENIKPQSSSQKLLFPLTYGYTSVSVKFFDIDYLIVSEPGTSKLYFYSKGIHILSLLSKAAIDEAGSYGEKQLGHILTVDYHTDDNIPDVIYGSKYTDVDYKFQQGELNIIKGSVLSRLLIIAEQKNMNSRVPLSAFIDDLAVNKIKIPSIYIKNEEFEQFASYTATNEKDIFITINSIGSVLVFDKFTSRMKFRISLDSLNSNERVKSSESGMFGQDFIITGTFKNIEWVCISHKANSIDECIHCGSLELFVYEDKSISHIATISLPSIKDNSFSYLGNNAVKYNPSTGSSDENSKDDSTSIFVSTEYYEDARGAVFRVDLKQLLNTYIESEIDKDKTFEKIDFKIDPETDIVILGQSDSGFSSLGHDLEIFTYENSDYLSVSMPLYGYNKLSSDTSCMIGRIGLYKL</sequence>
<dbReference type="Proteomes" id="UP001165120">
    <property type="component" value="Unassembled WGS sequence"/>
</dbReference>
<evidence type="ECO:0000313" key="4">
    <source>
        <dbReference type="EMBL" id="GME67623.1"/>
    </source>
</evidence>
<dbReference type="AlphaFoldDB" id="A0A9W6SWA3"/>
<evidence type="ECO:0000259" key="3">
    <source>
        <dbReference type="Pfam" id="PF00882"/>
    </source>
</evidence>
<feature type="domain" description="Phospholipase C/D" evidence="3">
    <location>
        <begin position="25"/>
        <end position="180"/>
    </location>
</feature>
<dbReference type="PANTHER" id="PTHR23221">
    <property type="entry name" value="GLYCOSYLPHOSPHATIDYLINOSITOL PHOSPHOLIPASE D"/>
    <property type="match status" value="1"/>
</dbReference>
<keyword evidence="2" id="KW-0732">Signal</keyword>
<feature type="chain" id="PRO_5040797329" evidence="2">
    <location>
        <begin position="21"/>
        <end position="839"/>
    </location>
</feature>
<evidence type="ECO:0000313" key="5">
    <source>
        <dbReference type="Proteomes" id="UP001165120"/>
    </source>
</evidence>
<gene>
    <name evidence="4" type="ORF">Cboi02_000101400</name>
</gene>
<dbReference type="InterPro" id="IPR029002">
    <property type="entry name" value="PLPC/GPLD1"/>
</dbReference>
<dbReference type="GO" id="GO:0004621">
    <property type="term" value="F:glycosylphosphatidylinositol phospholipase D activity"/>
    <property type="evidence" value="ECO:0007669"/>
    <property type="project" value="TreeGrafter"/>
</dbReference>
<comment type="caution">
    <text evidence="4">The sequence shown here is derived from an EMBL/GenBank/DDBJ whole genome shotgun (WGS) entry which is preliminary data.</text>
</comment>
<feature type="repeat" description="FG-GAP" evidence="1">
    <location>
        <begin position="355"/>
        <end position="411"/>
    </location>
</feature>
<feature type="signal peptide" evidence="2">
    <location>
        <begin position="1"/>
        <end position="20"/>
    </location>
</feature>
<protein>
    <submittedName>
        <fullName evidence="4">Unnamed protein product</fullName>
    </submittedName>
</protein>
<keyword evidence="5" id="KW-1185">Reference proteome</keyword>
<dbReference type="GO" id="GO:0031012">
    <property type="term" value="C:extracellular matrix"/>
    <property type="evidence" value="ECO:0007669"/>
    <property type="project" value="TreeGrafter"/>
</dbReference>
<evidence type="ECO:0000256" key="1">
    <source>
        <dbReference type="PROSITE-ProRule" id="PRU00803"/>
    </source>
</evidence>